<dbReference type="EMBL" id="KN834823">
    <property type="protein sequence ID" value="KIK53844.1"/>
    <property type="molecule type" value="Genomic_DNA"/>
</dbReference>
<dbReference type="Proteomes" id="UP000053593">
    <property type="component" value="Unassembled WGS sequence"/>
</dbReference>
<feature type="region of interest" description="Disordered" evidence="2">
    <location>
        <begin position="56"/>
        <end position="85"/>
    </location>
</feature>
<evidence type="ECO:0000256" key="1">
    <source>
        <dbReference type="SAM" id="Coils"/>
    </source>
</evidence>
<evidence type="ECO:0000256" key="2">
    <source>
        <dbReference type="SAM" id="MobiDB-lite"/>
    </source>
</evidence>
<keyword evidence="1" id="KW-0175">Coiled coil</keyword>
<keyword evidence="4" id="KW-1185">Reference proteome</keyword>
<evidence type="ECO:0000313" key="4">
    <source>
        <dbReference type="Proteomes" id="UP000053593"/>
    </source>
</evidence>
<organism evidence="3 4">
    <name type="scientific">Collybiopsis luxurians FD-317 M1</name>
    <dbReference type="NCBI Taxonomy" id="944289"/>
    <lineage>
        <taxon>Eukaryota</taxon>
        <taxon>Fungi</taxon>
        <taxon>Dikarya</taxon>
        <taxon>Basidiomycota</taxon>
        <taxon>Agaricomycotina</taxon>
        <taxon>Agaricomycetes</taxon>
        <taxon>Agaricomycetidae</taxon>
        <taxon>Agaricales</taxon>
        <taxon>Marasmiineae</taxon>
        <taxon>Omphalotaceae</taxon>
        <taxon>Collybiopsis</taxon>
        <taxon>Collybiopsis luxurians</taxon>
    </lineage>
</organism>
<name>A0A0D0BW12_9AGAR</name>
<feature type="compositionally biased region" description="Basic residues" evidence="2">
    <location>
        <begin position="56"/>
        <end position="67"/>
    </location>
</feature>
<dbReference type="AlphaFoldDB" id="A0A0D0BW12"/>
<sequence length="312" mass="36481">MNSSLRTAGSVVPLHFQTLVTHEIPTRPIFSMSIFKGVPPPQPSAAIPMLRFRGLRRRPKGNNKRLPPRPASNLHDYMPPSASRSSWNGMPFSQFERRMHHVMEHDTSPSQLAQNDIQHLQTYLISLIAEMNTYRTMLGLPPWTVPTRNLTLMRHVVKVYWGEDAGVTVRIPQIKMVEDGCGMLVGYAVDYEAMEREWEVQEELMSAPLIEISTKEERAREEAKEEAKLEKEMRRIRSTKWDKYYPYGAETESDRAKREKKQERMRRRKGKPSVFVEMWVSLGHAFRIKRHRGSTRKQRNRLAPRVFGFRRL</sequence>
<dbReference type="OrthoDB" id="2927948at2759"/>
<protein>
    <submittedName>
        <fullName evidence="3">Uncharacterized protein</fullName>
    </submittedName>
</protein>
<proteinExistence type="predicted"/>
<evidence type="ECO:0000313" key="3">
    <source>
        <dbReference type="EMBL" id="KIK53844.1"/>
    </source>
</evidence>
<gene>
    <name evidence="3" type="ORF">GYMLUDRAFT_1024866</name>
</gene>
<accession>A0A0D0BW12</accession>
<feature type="coiled-coil region" evidence="1">
    <location>
        <begin position="212"/>
        <end position="239"/>
    </location>
</feature>
<dbReference type="HOGENOM" id="CLU_891535_0_0_1"/>
<reference evidence="3 4" key="1">
    <citation type="submission" date="2014-04" db="EMBL/GenBank/DDBJ databases">
        <title>Evolutionary Origins and Diversification of the Mycorrhizal Mutualists.</title>
        <authorList>
            <consortium name="DOE Joint Genome Institute"/>
            <consortium name="Mycorrhizal Genomics Consortium"/>
            <person name="Kohler A."/>
            <person name="Kuo A."/>
            <person name="Nagy L.G."/>
            <person name="Floudas D."/>
            <person name="Copeland A."/>
            <person name="Barry K.W."/>
            <person name="Cichocki N."/>
            <person name="Veneault-Fourrey C."/>
            <person name="LaButti K."/>
            <person name="Lindquist E.A."/>
            <person name="Lipzen A."/>
            <person name="Lundell T."/>
            <person name="Morin E."/>
            <person name="Murat C."/>
            <person name="Riley R."/>
            <person name="Ohm R."/>
            <person name="Sun H."/>
            <person name="Tunlid A."/>
            <person name="Henrissat B."/>
            <person name="Grigoriev I.V."/>
            <person name="Hibbett D.S."/>
            <person name="Martin F."/>
        </authorList>
    </citation>
    <scope>NUCLEOTIDE SEQUENCE [LARGE SCALE GENOMIC DNA]</scope>
    <source>
        <strain evidence="3 4">FD-317 M1</strain>
    </source>
</reference>